<evidence type="ECO:0000259" key="2">
    <source>
        <dbReference type="PROSITE" id="PS50238"/>
    </source>
</evidence>
<dbReference type="PROSITE" id="PS50238">
    <property type="entry name" value="RHOGAP"/>
    <property type="match status" value="1"/>
</dbReference>
<name>A0A3B3TCX7_9TELE</name>
<protein>
    <submittedName>
        <fullName evidence="3">Uncharacterized LOC111838046</fullName>
    </submittedName>
</protein>
<feature type="region of interest" description="Disordered" evidence="1">
    <location>
        <begin position="898"/>
        <end position="918"/>
    </location>
</feature>
<accession>A0A3B3TCX7</accession>
<feature type="compositionally biased region" description="Basic residues" evidence="1">
    <location>
        <begin position="421"/>
        <end position="430"/>
    </location>
</feature>
<feature type="compositionally biased region" description="Basic and acidic residues" evidence="1">
    <location>
        <begin position="816"/>
        <end position="828"/>
    </location>
</feature>
<organism evidence="3 4">
    <name type="scientific">Paramormyrops kingsleyae</name>
    <dbReference type="NCBI Taxonomy" id="1676925"/>
    <lineage>
        <taxon>Eukaryota</taxon>
        <taxon>Metazoa</taxon>
        <taxon>Chordata</taxon>
        <taxon>Craniata</taxon>
        <taxon>Vertebrata</taxon>
        <taxon>Euteleostomi</taxon>
        <taxon>Actinopterygii</taxon>
        <taxon>Neopterygii</taxon>
        <taxon>Teleostei</taxon>
        <taxon>Osteoglossocephala</taxon>
        <taxon>Osteoglossomorpha</taxon>
        <taxon>Osteoglossiformes</taxon>
        <taxon>Mormyridae</taxon>
        <taxon>Paramormyrops</taxon>
    </lineage>
</organism>
<dbReference type="SMART" id="SM00324">
    <property type="entry name" value="RhoGAP"/>
    <property type="match status" value="1"/>
</dbReference>
<dbReference type="Proteomes" id="UP000261540">
    <property type="component" value="Unplaced"/>
</dbReference>
<dbReference type="KEGG" id="pki:111838046"/>
<dbReference type="Ensembl" id="ENSPKIT00000021582.1">
    <property type="protein sequence ID" value="ENSPKIP00000040561.1"/>
    <property type="gene ID" value="ENSPKIG00000017474.1"/>
</dbReference>
<dbReference type="AlphaFoldDB" id="A0A3B3TCX7"/>
<dbReference type="GeneTree" id="ENSGT00940000155312"/>
<feature type="compositionally biased region" description="Basic residues" evidence="1">
    <location>
        <begin position="790"/>
        <end position="801"/>
    </location>
</feature>
<feature type="region of interest" description="Disordered" evidence="1">
    <location>
        <begin position="772"/>
        <end position="867"/>
    </location>
</feature>
<dbReference type="GO" id="GO:0007165">
    <property type="term" value="P:signal transduction"/>
    <property type="evidence" value="ECO:0007669"/>
    <property type="project" value="InterPro"/>
</dbReference>
<dbReference type="Pfam" id="PF00620">
    <property type="entry name" value="RhoGAP"/>
    <property type="match status" value="1"/>
</dbReference>
<dbReference type="InterPro" id="IPR042869">
    <property type="entry name" value="ARHGAP11A/B"/>
</dbReference>
<feature type="region of interest" description="Disordered" evidence="1">
    <location>
        <begin position="633"/>
        <end position="671"/>
    </location>
</feature>
<dbReference type="PANTHER" id="PTHR15670">
    <property type="entry name" value="RHO GTPASE ACTIVATING PROTEIN 11A"/>
    <property type="match status" value="1"/>
</dbReference>
<feature type="domain" description="Rho-GAP" evidence="2">
    <location>
        <begin position="54"/>
        <end position="252"/>
    </location>
</feature>
<proteinExistence type="predicted"/>
<sequence length="1102" mass="121448">MPALPEERLRICAVIGALKGAGIRVKNWKSFLNSGDAARQESRGVSFAFGRDLVSLPQCHLPEVGGFVPKFLVDSCAFLSLHLHTEGLFRKTGSLSRIRSLRAALEHGDPVFSPPLSAALQPCDVATLLKQFLRELPTPLIPFELQGVLFRAQGLEADGFQDGERDRIVLMVTALFPASQARALRYFCTFLRNTAKRCSENRMEVGNLALVITPNLLHCPPVGSKLTEGTGRLLDRQAEVIKVLIMHADLIGVVPPAIMESLSSMPQSGSTTPPTDGLFFHERAALGVYRSLRRQRRRSVGEMFVEALSKLKTGRTPNGHSQHSDNILGQHIRPTSQSTSTIKRKSTEDTLPELVGSAKKRRSIHDLREDSKPVIQSCTDDSESTASQSPTPSLSSVLSVTEGNDEHEPLLSSGMSEKQKSQRRSIKKSQRYPAQENGEERRRRRRRSLRFFTLASWSSPNTAVPSDCDADNWLTSSGKVIDSTSEPMSAEGAVQFKIPIIVIEASGKAAVETEVDGDPDLLNCSFAKESSHYLCTDAPVTPPPEEAGSGRLVKEADSKSQSGANDGEVGVHCAVMRTEGEAERGAVKESSVILEETVIQTIAEEQGFERENCGCCSRGVPCQGADVFRRASRPPRRSISLPDVSAGPAASRGEEDEEEEGGREFTSADFHECDCPVPDSTGDAARQLQSSGTALTLEDTGVGAKWQANLKLEQCLGPERNKKAGEAETLAEDEGYKKSSQRLSVAEHVRRFNMLTGWLRASRALTVPTVTQKGIVPPEAPQAPGSRGPVRLRRQGARRFSRSISHEGVSVLLQRPDLKQPPRPELLRPTKPGNSSQDRQWLPPAPPRPQGQSQQHQRRGQHSPWEKEQDVLRQLRNLGGERLSSHEQLRLQVAKMPHYRTKQQGSQRQPLGQEQPPEEMDLHRRLELQLHLNRSESAEEPEISLKLQSQSQLDNPKDVLCPTFISSQQEFLQRVRPLCLLSPVTLLHPSTDAHVNDGLDSNVYISTHESQTPPPDLGSCSTLHMRTRGDSPLQNELCFDYTPPLSADDTTDVTSKGIADDKSGISSPALQLQIPAPRRRYRDSPRWPVSEIRIATWDPVQL</sequence>
<dbReference type="SUPFAM" id="SSF48350">
    <property type="entry name" value="GTPase activation domain, GAP"/>
    <property type="match status" value="1"/>
</dbReference>
<feature type="compositionally biased region" description="Polar residues" evidence="1">
    <location>
        <begin position="315"/>
        <end position="341"/>
    </location>
</feature>
<dbReference type="STRING" id="1676925.ENSPKIP00000040561"/>
<dbReference type="PANTHER" id="PTHR15670:SF4">
    <property type="entry name" value="RHO GTPASE-ACTIVATING PROTEIN 11A"/>
    <property type="match status" value="1"/>
</dbReference>
<dbReference type="OrthoDB" id="9922675at2759"/>
<dbReference type="Gene3D" id="1.10.555.10">
    <property type="entry name" value="Rho GTPase activation protein"/>
    <property type="match status" value="1"/>
</dbReference>
<feature type="region of interest" description="Disordered" evidence="1">
    <location>
        <begin position="311"/>
        <end position="445"/>
    </location>
</feature>
<evidence type="ECO:0000256" key="1">
    <source>
        <dbReference type="SAM" id="MobiDB-lite"/>
    </source>
</evidence>
<evidence type="ECO:0000313" key="3">
    <source>
        <dbReference type="Ensembl" id="ENSPKIP00000040614.1"/>
    </source>
</evidence>
<feature type="region of interest" description="Disordered" evidence="1">
    <location>
        <begin position="540"/>
        <end position="568"/>
    </location>
</feature>
<dbReference type="GO" id="GO:0005096">
    <property type="term" value="F:GTPase activator activity"/>
    <property type="evidence" value="ECO:0007669"/>
    <property type="project" value="TreeGrafter"/>
</dbReference>
<feature type="compositionally biased region" description="Polar residues" evidence="1">
    <location>
        <begin position="902"/>
        <end position="912"/>
    </location>
</feature>
<dbReference type="Ensembl" id="ENSPKIT00000021635.1">
    <property type="protein sequence ID" value="ENSPKIP00000040614.1"/>
    <property type="gene ID" value="ENSPKIG00000017474.1"/>
</dbReference>
<feature type="compositionally biased region" description="Low complexity" evidence="1">
    <location>
        <begin position="384"/>
        <end position="400"/>
    </location>
</feature>
<keyword evidence="4" id="KW-1185">Reference proteome</keyword>
<dbReference type="InterPro" id="IPR000198">
    <property type="entry name" value="RhoGAP_dom"/>
</dbReference>
<dbReference type="InterPro" id="IPR008936">
    <property type="entry name" value="Rho_GTPase_activation_prot"/>
</dbReference>
<evidence type="ECO:0000313" key="4">
    <source>
        <dbReference type="Proteomes" id="UP000261540"/>
    </source>
</evidence>
<reference evidence="3" key="1">
    <citation type="submission" date="2025-05" db="UniProtKB">
        <authorList>
            <consortium name="Ensembl"/>
        </authorList>
    </citation>
    <scope>IDENTIFICATION</scope>
</reference>